<dbReference type="Gene3D" id="1.25.40.10">
    <property type="entry name" value="Tetratricopeptide repeat domain"/>
    <property type="match status" value="1"/>
</dbReference>
<dbReference type="InterPro" id="IPR011990">
    <property type="entry name" value="TPR-like_helical_dom_sf"/>
</dbReference>
<accession>B6AJ81</accession>
<dbReference type="InterPro" id="IPR042201">
    <property type="entry name" value="FH2_Formin_sf"/>
</dbReference>
<evidence type="ECO:0000259" key="3">
    <source>
        <dbReference type="PROSITE" id="PS51444"/>
    </source>
</evidence>
<protein>
    <submittedName>
        <fullName evidence="4">Formin-like family protein</fullName>
    </submittedName>
</protein>
<keyword evidence="1" id="KW-0175">Coiled coil</keyword>
<dbReference type="VEuPathDB" id="CryptoDB:CMU_020620"/>
<dbReference type="SUPFAM" id="SSF101447">
    <property type="entry name" value="Formin homology 2 domain (FH2 domain)"/>
    <property type="match status" value="1"/>
</dbReference>
<feature type="compositionally biased region" description="Polar residues" evidence="2">
    <location>
        <begin position="102"/>
        <end position="124"/>
    </location>
</feature>
<feature type="coiled-coil region" evidence="1">
    <location>
        <begin position="1464"/>
        <end position="1491"/>
    </location>
</feature>
<feature type="region of interest" description="Disordered" evidence="2">
    <location>
        <begin position="1030"/>
        <end position="1099"/>
    </location>
</feature>
<evidence type="ECO:0000256" key="1">
    <source>
        <dbReference type="SAM" id="Coils"/>
    </source>
</evidence>
<sequence length="1583" mass="176178">MLLPKNLQGKALLGAKGPPKMKNSGPLLKLASNSAKVAKPTLSTQKVDLSLSGKSSIVSKENIPLKPFVKGSLLGKKLPRENSATLKLDPKISNRDPLNPKLSGSASLEKNLETKPSSEVQKVSMSSTNILPGYNDSSTLLEGTFPFDIGPAHKLIFQDKVQTNMPSNDAWQSLNILKREQEMFQLHVSVLDPKLSESAEHSLAALSQSFKEQLAVRHFTLTTAEKNNLLFGKASKARPQTVSEKFGTMSDSLLLLQRLEDTRSEGEIHEIQRISRRLRTSAIDSFMKSQYADALLKALHCYELCRAFLSKLLGHPLEGVMVVELIIISKCCGLAGDLAKGEVYLRELRYLVENTIMVVANDINNVNNTKSISGNPPNNVTGVSTQLLSGMSGNNASVQGPTISCEPSVLCSLVLTLADLCSLYRDHNSAKFYFEKYLLLMYQIYGSEDLVMSDAYLTVASYYFRIKDFDTCKKHILACLEIRIDILGDHDKVPPHPRVADCYSNLGLICRLTGEIKLAMQYVMVALDMQMRINRKRDCLAVQDCMLALGCIFHQAGNFRYALEIYNEVYRFRREYLGFMHTDTRFVYHLIRQLDADTQVYISENSQSYTSLNMKQDIFEQADGEFQNPISLAENRLRHIVKEAIGRAQKLSSIMYEESALLASSLAPSIDQFRYKQLETFLYDTKYKKSLKSQSLFDKKQTSQIMSVSRIRALYGETFQSMTVNSTVILPHLQIRITGPDYLAVSTMLALPPFAKGRRRRLPIVNIPKLQKGFAVMGEQGVTMTLNEDVIPILREWEIPEPYVTLEGKVTIEEQKNANIKVPYLLPLVDSQGTNDIKAYYKETIWVPNPVYPLYVTRILEESDHISDINDLKNSTALNHSTNSVTSRLAKYSMPLPSNTELENITGIRPGIEDTDSGRLPCVECINSQGKIILKLPYSLSLESFACASTRLTLMAANQWNLPLQHSNQTSPVVPGSGLEDLLGSMAQYKPFNGTSSTPNFDGIPTGIPLANLLEGIGTIQAPIIKTESKEVSKAKSDAKSPPAKGPETKGKGPPVKGAPYGKGAPPLGKGPPGLKGPPKGKGTKTFGKAKKFSGPPSKIKKLHWDKVENIQNTIWDVKEPVKLDFGNLEEIFGLDTNKSKKAGLETKKPKVLQILPDSKRAYNISIALSRFNNYTYQQLRDAILDLDEHILDVEATEALISMSPTPEEMTIVKEFIDAGGDLTQLDKPEQFIAAMIGIPLFTQRLNAQLYKLTFNNTWNTLEGPLEDMLGACNEIRSSLKLKKVFSIILSIGNIMNSNTDKGDAKGFRISSLSKLSEVRSSTKPVRTLIQYIGDIIWRDKPELLNLAESLNLLEKVTKCDLGIIEGEIQSLSNGLTKLQNTMKLAQKTNEQAGPLGDKDPIAKILSEFIADAEPKIDDLNATLKTTKEQLGKVALYLGEPQIAISKIVWADFFSTLWTFISTLDNIRRAKEEEQKRQKQKENIIQREKNSTLIKIKATEKKISGTSRRTTLAARPVLQKQRMIVTMAPKANAVKTSKLDEMASWFASNPTETQTPSFLQDISQQPADISTDYTQLDVDVDLW</sequence>
<reference evidence="4" key="1">
    <citation type="submission" date="2008-06" db="EMBL/GenBank/DDBJ databases">
        <authorList>
            <person name="Lorenzi H."/>
            <person name="Inman J."/>
            <person name="Miller J."/>
            <person name="Schobel S."/>
            <person name="Amedeo P."/>
            <person name="Caler E.V."/>
            <person name="da Silva J."/>
        </authorList>
    </citation>
    <scope>NUCLEOTIDE SEQUENCE [LARGE SCALE GENOMIC DNA]</scope>
    <source>
        <strain evidence="4">RN66</strain>
    </source>
</reference>
<dbReference type="PANTHER" id="PTHR45733">
    <property type="entry name" value="FORMIN-J"/>
    <property type="match status" value="1"/>
</dbReference>
<dbReference type="OrthoDB" id="1668162at2759"/>
<dbReference type="Proteomes" id="UP000001460">
    <property type="component" value="Unassembled WGS sequence"/>
</dbReference>
<dbReference type="OMA" id="RRFFWDP"/>
<evidence type="ECO:0000313" key="5">
    <source>
        <dbReference type="Proteomes" id="UP000001460"/>
    </source>
</evidence>
<feature type="compositionally biased region" description="Basic and acidic residues" evidence="2">
    <location>
        <begin position="1030"/>
        <end position="1039"/>
    </location>
</feature>
<feature type="domain" description="FH2" evidence="3">
    <location>
        <begin position="1090"/>
        <end position="1490"/>
    </location>
</feature>
<dbReference type="SMART" id="SM00498">
    <property type="entry name" value="FH2"/>
    <property type="match status" value="1"/>
</dbReference>
<dbReference type="RefSeq" id="XP_002142667.1">
    <property type="nucleotide sequence ID" value="XM_002142631.1"/>
</dbReference>
<dbReference type="PANTHER" id="PTHR45733:SF8">
    <property type="entry name" value="FORMIN-J"/>
    <property type="match status" value="1"/>
</dbReference>
<dbReference type="STRING" id="441375.B6AJ81"/>
<dbReference type="GeneID" id="6997807"/>
<dbReference type="SUPFAM" id="SSF48452">
    <property type="entry name" value="TPR-like"/>
    <property type="match status" value="1"/>
</dbReference>
<dbReference type="InterPro" id="IPR051144">
    <property type="entry name" value="Formin_homology_domain"/>
</dbReference>
<dbReference type="Gene3D" id="1.20.58.2220">
    <property type="entry name" value="Formin, FH2 domain"/>
    <property type="match status" value="1"/>
</dbReference>
<dbReference type="InterPro" id="IPR015425">
    <property type="entry name" value="FH2_Formin"/>
</dbReference>
<feature type="compositionally biased region" description="Low complexity" evidence="2">
    <location>
        <begin position="1052"/>
        <end position="1068"/>
    </location>
</feature>
<evidence type="ECO:0000313" key="4">
    <source>
        <dbReference type="EMBL" id="EEA08318.1"/>
    </source>
</evidence>
<dbReference type="eggNOG" id="KOG1922">
    <property type="taxonomic scope" value="Eukaryota"/>
</dbReference>
<dbReference type="PROSITE" id="PS51444">
    <property type="entry name" value="FH2"/>
    <property type="match status" value="1"/>
</dbReference>
<feature type="region of interest" description="Disordered" evidence="2">
    <location>
        <begin position="1"/>
        <end position="22"/>
    </location>
</feature>
<dbReference type="Pfam" id="PF02181">
    <property type="entry name" value="FH2"/>
    <property type="match status" value="1"/>
</dbReference>
<proteinExistence type="predicted"/>
<name>B6AJ81_CRYMR</name>
<keyword evidence="5" id="KW-1185">Reference proteome</keyword>
<dbReference type="EMBL" id="DS989738">
    <property type="protein sequence ID" value="EEA08318.1"/>
    <property type="molecule type" value="Genomic_DNA"/>
</dbReference>
<gene>
    <name evidence="4" type="ORF">CMU_020620</name>
</gene>
<feature type="region of interest" description="Disordered" evidence="2">
    <location>
        <begin position="90"/>
        <end position="124"/>
    </location>
</feature>
<evidence type="ECO:0000256" key="2">
    <source>
        <dbReference type="SAM" id="MobiDB-lite"/>
    </source>
</evidence>
<organism evidence="4 5">
    <name type="scientific">Cryptosporidium muris (strain RN66)</name>
    <dbReference type="NCBI Taxonomy" id="441375"/>
    <lineage>
        <taxon>Eukaryota</taxon>
        <taxon>Sar</taxon>
        <taxon>Alveolata</taxon>
        <taxon>Apicomplexa</taxon>
        <taxon>Conoidasida</taxon>
        <taxon>Coccidia</taxon>
        <taxon>Eucoccidiorida</taxon>
        <taxon>Eimeriorina</taxon>
        <taxon>Cryptosporidiidae</taxon>
        <taxon>Cryptosporidium</taxon>
    </lineage>
</organism>